<keyword evidence="3" id="KW-1185">Reference proteome</keyword>
<feature type="signal peptide" evidence="1">
    <location>
        <begin position="1"/>
        <end position="25"/>
    </location>
</feature>
<dbReference type="EMBL" id="CP022163">
    <property type="protein sequence ID" value="ATB26773.1"/>
    <property type="molecule type" value="Genomic_DNA"/>
</dbReference>
<sequence length="517" mass="56682">MNCFSRMRPLLLLAITLVFTPVAWGQTERVALHPCEFDTKGNIRLDDNTKKLLRDACDDFVARRYQEAQKVSLPEVKSFLLQEGGSCANREEQALNGCLDGLAQKLQATQVVLVTLRLSREKKQEVLYVTEYIVDTQGQIPKEEQRAVRKKSETWIAVFKGIEQLFASAALPPLYSSVLIQKPSEGAELPVGQEVVVTAQLKVSSKRRSLPHSKELRFSVRRIDQEQAESLPQVGSDGDTSSASWTPGEVGWYVIRASWPGKDSRPDLSAEIKVHVVEPQPLCEIEILEPAQNAKLFTGQVVSVHARLVAKNGEQKVKCPEALSPDTLTFFAMRGEELSTPPTQMSAQNGIYSTTWVPMNEDKYTLVVAYPKEGVPRALRQVTVEHCVPTGSRCTLKRTASWVSVGLGAAAGVLAGWSAFDSHTAYKALGQAYQGGEAPDFSRSEEIISLRDQYISRRNLAVGSSIAAVVLAGAGGLCLWHCDSPEQEKTPHEPEAMPGQTLLHVGPGQVGVSVRLP</sequence>
<feature type="chain" id="PRO_5013349663" description="Macroglobulin domain-containing protein" evidence="1">
    <location>
        <begin position="26"/>
        <end position="517"/>
    </location>
</feature>
<reference evidence="2 3" key="1">
    <citation type="submission" date="2017-06" db="EMBL/GenBank/DDBJ databases">
        <authorList>
            <person name="Kim H.J."/>
            <person name="Triplett B.A."/>
        </authorList>
    </citation>
    <scope>NUCLEOTIDE SEQUENCE [LARGE SCALE GENOMIC DNA]</scope>
    <source>
        <strain evidence="2 3">DSM 14713</strain>
    </source>
</reference>
<keyword evidence="1" id="KW-0732">Signal</keyword>
<evidence type="ECO:0008006" key="4">
    <source>
        <dbReference type="Google" id="ProtNLM"/>
    </source>
</evidence>
<accession>A0A250I6G8</accession>
<name>A0A250I6G8_9BACT</name>
<evidence type="ECO:0000313" key="2">
    <source>
        <dbReference type="EMBL" id="ATB26773.1"/>
    </source>
</evidence>
<dbReference type="Proteomes" id="UP000217289">
    <property type="component" value="Chromosome"/>
</dbReference>
<organism evidence="2 3">
    <name type="scientific">Melittangium boletus DSM 14713</name>
    <dbReference type="NCBI Taxonomy" id="1294270"/>
    <lineage>
        <taxon>Bacteria</taxon>
        <taxon>Pseudomonadati</taxon>
        <taxon>Myxococcota</taxon>
        <taxon>Myxococcia</taxon>
        <taxon>Myxococcales</taxon>
        <taxon>Cystobacterineae</taxon>
        <taxon>Archangiaceae</taxon>
        <taxon>Melittangium</taxon>
    </lineage>
</organism>
<evidence type="ECO:0000256" key="1">
    <source>
        <dbReference type="SAM" id="SignalP"/>
    </source>
</evidence>
<dbReference type="KEGG" id="mbd:MEBOL_000207"/>
<dbReference type="RefSeq" id="WP_170115421.1">
    <property type="nucleotide sequence ID" value="NZ_CP022163.1"/>
</dbReference>
<dbReference type="AlphaFoldDB" id="A0A250I6G8"/>
<proteinExistence type="predicted"/>
<protein>
    <recommendedName>
        <fullName evidence="4">Macroglobulin domain-containing protein</fullName>
    </recommendedName>
</protein>
<evidence type="ECO:0000313" key="3">
    <source>
        <dbReference type="Proteomes" id="UP000217289"/>
    </source>
</evidence>
<gene>
    <name evidence="2" type="ORF">MEBOL_000207</name>
</gene>